<accession>X1UZV0</accession>
<gene>
    <name evidence="3" type="ORF">S12H4_57435</name>
</gene>
<name>X1UZV0_9ZZZZ</name>
<feature type="transmembrane region" description="Helical" evidence="2">
    <location>
        <begin position="43"/>
        <end position="63"/>
    </location>
</feature>
<sequence>AEEHWGRTLTPEETLEGMSEEELRDHLDKIAEEEVPPEAEVPWALVAVGGLAILGVGAAVALATRRKE</sequence>
<keyword evidence="2" id="KW-0472">Membrane</keyword>
<feature type="region of interest" description="Disordered" evidence="1">
    <location>
        <begin position="1"/>
        <end position="21"/>
    </location>
</feature>
<feature type="non-terminal residue" evidence="3">
    <location>
        <position position="1"/>
    </location>
</feature>
<evidence type="ECO:0000256" key="1">
    <source>
        <dbReference type="SAM" id="MobiDB-lite"/>
    </source>
</evidence>
<organism evidence="3">
    <name type="scientific">marine sediment metagenome</name>
    <dbReference type="NCBI Taxonomy" id="412755"/>
    <lineage>
        <taxon>unclassified sequences</taxon>
        <taxon>metagenomes</taxon>
        <taxon>ecological metagenomes</taxon>
    </lineage>
</organism>
<protein>
    <submittedName>
        <fullName evidence="3">Uncharacterized protein</fullName>
    </submittedName>
</protein>
<comment type="caution">
    <text evidence="3">The sequence shown here is derived from an EMBL/GenBank/DDBJ whole genome shotgun (WGS) entry which is preliminary data.</text>
</comment>
<evidence type="ECO:0000313" key="3">
    <source>
        <dbReference type="EMBL" id="GAJ23013.1"/>
    </source>
</evidence>
<keyword evidence="2" id="KW-0812">Transmembrane</keyword>
<evidence type="ECO:0000256" key="2">
    <source>
        <dbReference type="SAM" id="Phobius"/>
    </source>
</evidence>
<reference evidence="3" key="1">
    <citation type="journal article" date="2014" name="Front. Microbiol.">
        <title>High frequency of phylogenetically diverse reductive dehalogenase-homologous genes in deep subseafloor sedimentary metagenomes.</title>
        <authorList>
            <person name="Kawai M."/>
            <person name="Futagami T."/>
            <person name="Toyoda A."/>
            <person name="Takaki Y."/>
            <person name="Nishi S."/>
            <person name="Hori S."/>
            <person name="Arai W."/>
            <person name="Tsubouchi T."/>
            <person name="Morono Y."/>
            <person name="Uchiyama I."/>
            <person name="Ito T."/>
            <person name="Fujiyama A."/>
            <person name="Inagaki F."/>
            <person name="Takami H."/>
        </authorList>
    </citation>
    <scope>NUCLEOTIDE SEQUENCE</scope>
    <source>
        <strain evidence="3">Expedition CK06-06</strain>
    </source>
</reference>
<keyword evidence="2" id="KW-1133">Transmembrane helix</keyword>
<dbReference type="AlphaFoldDB" id="X1UZV0"/>
<proteinExistence type="predicted"/>
<dbReference type="EMBL" id="BARW01037149">
    <property type="protein sequence ID" value="GAJ23013.1"/>
    <property type="molecule type" value="Genomic_DNA"/>
</dbReference>